<reference evidence="2" key="2">
    <citation type="submission" date="2025-09" db="UniProtKB">
        <authorList>
            <consortium name="Ensembl"/>
        </authorList>
    </citation>
    <scope>IDENTIFICATION</scope>
</reference>
<dbReference type="Pfam" id="PF00078">
    <property type="entry name" value="RVT_1"/>
    <property type="match status" value="1"/>
</dbReference>
<sequence>MVWDAMKAVIRGSYIAAAAHKWKEKNREVKELQLKLSALQEIQKKRPKKSRGKKITEIRGLIETMNSEKIITKLRYTKQFYFSKANKADKTLAWLVKKKRDRNYISHIRDRTGTLNLTEKDMRQRFLQFYTALYQSTNPSEEHIENFLKGIRLPQLTKTQKEYLNAPITLEETQAIIKEFPNNKATGPDGFPFEFYKIYSGEVTPGLVEAFKYLTKEGKLPPTFYEANIVLCHKSGKSKEDCSGYRPISLLNADSKIFTKILANRLQACIKDLISPDQTGFINNRMGIDNIRKVINVMYKIQQDKAPAAVISLDADKAFDRLEYNFLTKTMEKMGFQGNFINWVKLIQKDPTSRIIVNGILTEKFSLMRGTRQGCPLSPLLFNIGLEPLAQAIKQNPKITGVEVGPQQWKISLYADDTMLFLTNLKQSIPETVTLLERFGSVSGYKVNVSKSQMFLLQDKDMSKAERDRVTPFQINNLTIKYLGIYLPKNIADLYKYNYVPLIERMSNLGSSWKGIGCTWMGKINLIKMILIPKLLYTLIALPIQIPENFFTKVNRIINTIIWNKSKPRIRRSTMQTPKELGGLNLPNVKYYYWASAMRGVKLWYEEGRDPSWVTLEKQIIAPNTFKNLLTEETPRNEPVKKSRLHPFIGTALDIWRRCKYKLEIAQGKFPYKRIQCEALSLNKKEKDTLDRWSKKGLWQVKHFFIGDDIIAQDTLQDKCEEPIDGWLYLKIRSYLSHPTNKTHFTRAPYPLETELFNFTPHRKVISRLYRCIRKIFQFPDAGYIEKWEEDLNMAFTKETMAQIWSHTQNCAKSLMVKEPQIKLVFRFYLTPLSIHRANRNYSELCWRGCGHVGSYLHHWWDCETIVG</sequence>
<protein>
    <recommendedName>
        <fullName evidence="1">Reverse transcriptase domain-containing protein</fullName>
    </recommendedName>
</protein>
<dbReference type="CDD" id="cd01650">
    <property type="entry name" value="RT_nLTR_like"/>
    <property type="match status" value="1"/>
</dbReference>
<keyword evidence="3" id="KW-1185">Reference proteome</keyword>
<dbReference type="OMA" id="WADHNPM"/>
<dbReference type="InterPro" id="IPR043502">
    <property type="entry name" value="DNA/RNA_pol_sf"/>
</dbReference>
<evidence type="ECO:0000259" key="1">
    <source>
        <dbReference type="PROSITE" id="PS50878"/>
    </source>
</evidence>
<dbReference type="Ensembl" id="ENSSPUT00000021774.1">
    <property type="protein sequence ID" value="ENSSPUP00000020449.1"/>
    <property type="gene ID" value="ENSSPUG00000015682.1"/>
</dbReference>
<evidence type="ECO:0000313" key="2">
    <source>
        <dbReference type="Ensembl" id="ENSSPUP00000020449.1"/>
    </source>
</evidence>
<reference evidence="2" key="1">
    <citation type="submission" date="2025-08" db="UniProtKB">
        <authorList>
            <consortium name="Ensembl"/>
        </authorList>
    </citation>
    <scope>IDENTIFICATION</scope>
</reference>
<dbReference type="PROSITE" id="PS50878">
    <property type="entry name" value="RT_POL"/>
    <property type="match status" value="1"/>
</dbReference>
<name>A0A8D0H8V9_SPHPU</name>
<organism evidence="2 3">
    <name type="scientific">Sphenodon punctatus</name>
    <name type="common">Tuatara</name>
    <name type="synonym">Hatteria punctata</name>
    <dbReference type="NCBI Taxonomy" id="8508"/>
    <lineage>
        <taxon>Eukaryota</taxon>
        <taxon>Metazoa</taxon>
        <taxon>Chordata</taxon>
        <taxon>Craniata</taxon>
        <taxon>Vertebrata</taxon>
        <taxon>Euteleostomi</taxon>
        <taxon>Lepidosauria</taxon>
        <taxon>Sphenodontia</taxon>
        <taxon>Sphenodontidae</taxon>
        <taxon>Sphenodon</taxon>
    </lineage>
</organism>
<dbReference type="PANTHER" id="PTHR31635">
    <property type="entry name" value="REVERSE TRANSCRIPTASE DOMAIN-CONTAINING PROTEIN-RELATED"/>
    <property type="match status" value="1"/>
</dbReference>
<dbReference type="PANTHER" id="PTHR31635:SF196">
    <property type="entry name" value="REVERSE TRANSCRIPTASE DOMAIN-CONTAINING PROTEIN-RELATED"/>
    <property type="match status" value="1"/>
</dbReference>
<dbReference type="Proteomes" id="UP000694392">
    <property type="component" value="Unplaced"/>
</dbReference>
<dbReference type="SUPFAM" id="SSF56672">
    <property type="entry name" value="DNA/RNA polymerases"/>
    <property type="match status" value="1"/>
</dbReference>
<evidence type="ECO:0000313" key="3">
    <source>
        <dbReference type="Proteomes" id="UP000694392"/>
    </source>
</evidence>
<feature type="domain" description="Reverse transcriptase" evidence="1">
    <location>
        <begin position="213"/>
        <end position="487"/>
    </location>
</feature>
<accession>A0A8D0H8V9</accession>
<dbReference type="GeneTree" id="ENSGT01150000286925"/>
<dbReference type="InterPro" id="IPR000477">
    <property type="entry name" value="RT_dom"/>
</dbReference>
<dbReference type="AlphaFoldDB" id="A0A8D0H8V9"/>
<proteinExistence type="predicted"/>